<evidence type="ECO:0000313" key="11">
    <source>
        <dbReference type="Proteomes" id="UP000572528"/>
    </source>
</evidence>
<reference evidence="10 11" key="1">
    <citation type="submission" date="2020-07" db="EMBL/GenBank/DDBJ databases">
        <title>MOT database genomes.</title>
        <authorList>
            <person name="Joseph S."/>
            <person name="Aduse-Opoku J."/>
            <person name="Hashim A."/>
            <person name="Wade W."/>
            <person name="Curtis M."/>
        </authorList>
    </citation>
    <scope>NUCLEOTIDE SEQUENCE [LARGE SCALE GENOMIC DNA]</scope>
    <source>
        <strain evidence="10 11">WMus004</strain>
    </source>
</reference>
<organism evidence="10 11">
    <name type="scientific">Actinomyces bowdenii</name>
    <dbReference type="NCBI Taxonomy" id="131109"/>
    <lineage>
        <taxon>Bacteria</taxon>
        <taxon>Bacillati</taxon>
        <taxon>Actinomycetota</taxon>
        <taxon>Actinomycetes</taxon>
        <taxon>Actinomycetales</taxon>
        <taxon>Actinomycetaceae</taxon>
        <taxon>Actinomyces</taxon>
    </lineage>
</organism>
<dbReference type="Gene3D" id="1.20.1250.20">
    <property type="entry name" value="MFS general substrate transporter like domains"/>
    <property type="match status" value="1"/>
</dbReference>
<feature type="transmembrane region" description="Helical" evidence="8">
    <location>
        <begin position="263"/>
        <end position="285"/>
    </location>
</feature>
<evidence type="ECO:0000256" key="6">
    <source>
        <dbReference type="ARBA" id="ARBA00023136"/>
    </source>
</evidence>
<feature type="transmembrane region" description="Helical" evidence="8">
    <location>
        <begin position="68"/>
        <end position="88"/>
    </location>
</feature>
<dbReference type="RefSeq" id="WP_179899673.1">
    <property type="nucleotide sequence ID" value="NZ_JACBXV010000013.1"/>
</dbReference>
<feature type="transmembrane region" description="Helical" evidence="8">
    <location>
        <begin position="292"/>
        <end position="310"/>
    </location>
</feature>
<evidence type="ECO:0000256" key="2">
    <source>
        <dbReference type="ARBA" id="ARBA00022448"/>
    </source>
</evidence>
<dbReference type="EMBL" id="JACBXV010000013">
    <property type="protein sequence ID" value="NYS68332.1"/>
    <property type="molecule type" value="Genomic_DNA"/>
</dbReference>
<proteinExistence type="predicted"/>
<comment type="caution">
    <text evidence="10">The sequence shown here is derived from an EMBL/GenBank/DDBJ whole genome shotgun (WGS) entry which is preliminary data.</text>
</comment>
<keyword evidence="2" id="KW-0813">Transport</keyword>
<dbReference type="PANTHER" id="PTHR43266:SF2">
    <property type="entry name" value="MAJOR FACILITATOR SUPERFAMILY (MFS) PROFILE DOMAIN-CONTAINING PROTEIN"/>
    <property type="match status" value="1"/>
</dbReference>
<protein>
    <submittedName>
        <fullName evidence="10">MFS transporter</fullName>
    </submittedName>
</protein>
<dbReference type="SUPFAM" id="SSF103473">
    <property type="entry name" value="MFS general substrate transporter"/>
    <property type="match status" value="1"/>
</dbReference>
<feature type="domain" description="Major facilitator superfamily (MFS) profile" evidence="9">
    <location>
        <begin position="3"/>
        <end position="426"/>
    </location>
</feature>
<evidence type="ECO:0000256" key="4">
    <source>
        <dbReference type="ARBA" id="ARBA00022692"/>
    </source>
</evidence>
<keyword evidence="6 8" id="KW-0472">Membrane</keyword>
<feature type="transmembrane region" description="Helical" evidence="8">
    <location>
        <begin position="36"/>
        <end position="61"/>
    </location>
</feature>
<sequence>MRSLTILLIGVLINSVGTGMTAFGLGVFAYQLQGTATAVALVQLCAFAPIILLAPLAGALADRFDRRLMMAIGDGGSVLGLGVVLAALSSPSPRLEVILAGVTASSCLAALTEPALRASITDLVPAEDHVRSAGLLQAATAARYLVSPFLAGALLPLVGLRALLVMDAATCLVTVTCSVVVMRTLRAAIASGSAAAAGSAEARASAPAEPEGAAGHLLGGWRAVLHHPGLRTIVGLMTVMTLAIGTVQVLLKPILLPHVDAAAMGRVETLAATGILAGAALVTLLSRARPTTLLSAGTAATGAAMVLLSLRSWTWWVALSGFAVFAALSLCQAGAETLVRRSVAADHQARVWGVISLVTQLGYLAAYLSVGALSDAVLEPLLRPTGALAPSIGALLGTGQGRGAALMVALAGLGTIVLALLIHLRRGTLAPAAATQTSPGPLPGAHHHGETRSGHAPRRIRPAERPIPQEAPSW</sequence>
<dbReference type="InterPro" id="IPR011701">
    <property type="entry name" value="MFS"/>
</dbReference>
<feature type="transmembrane region" description="Helical" evidence="8">
    <location>
        <begin position="158"/>
        <end position="181"/>
    </location>
</feature>
<evidence type="ECO:0000256" key="8">
    <source>
        <dbReference type="SAM" id="Phobius"/>
    </source>
</evidence>
<gene>
    <name evidence="10" type="ORF">HZZ05_02110</name>
</gene>
<keyword evidence="4 8" id="KW-0812">Transmembrane</keyword>
<feature type="transmembrane region" description="Helical" evidence="8">
    <location>
        <begin position="316"/>
        <end position="339"/>
    </location>
</feature>
<comment type="subcellular location">
    <subcellularLocation>
        <location evidence="1">Cell membrane</location>
        <topology evidence="1">Multi-pass membrane protein</topology>
    </subcellularLocation>
</comment>
<feature type="transmembrane region" description="Helical" evidence="8">
    <location>
        <begin position="232"/>
        <end position="251"/>
    </location>
</feature>
<dbReference type="Proteomes" id="UP000572528">
    <property type="component" value="Unassembled WGS sequence"/>
</dbReference>
<feature type="region of interest" description="Disordered" evidence="7">
    <location>
        <begin position="432"/>
        <end position="474"/>
    </location>
</feature>
<dbReference type="InterPro" id="IPR036259">
    <property type="entry name" value="MFS_trans_sf"/>
</dbReference>
<evidence type="ECO:0000256" key="1">
    <source>
        <dbReference type="ARBA" id="ARBA00004651"/>
    </source>
</evidence>
<feature type="transmembrane region" description="Helical" evidence="8">
    <location>
        <begin position="404"/>
        <end position="422"/>
    </location>
</feature>
<dbReference type="Pfam" id="PF07690">
    <property type="entry name" value="MFS_1"/>
    <property type="match status" value="1"/>
</dbReference>
<evidence type="ECO:0000256" key="7">
    <source>
        <dbReference type="SAM" id="MobiDB-lite"/>
    </source>
</evidence>
<evidence type="ECO:0000256" key="5">
    <source>
        <dbReference type="ARBA" id="ARBA00022989"/>
    </source>
</evidence>
<dbReference type="InterPro" id="IPR020846">
    <property type="entry name" value="MFS_dom"/>
</dbReference>
<dbReference type="PROSITE" id="PS50850">
    <property type="entry name" value="MFS"/>
    <property type="match status" value="1"/>
</dbReference>
<evidence type="ECO:0000259" key="9">
    <source>
        <dbReference type="PROSITE" id="PS50850"/>
    </source>
</evidence>
<dbReference type="PANTHER" id="PTHR43266">
    <property type="entry name" value="MACROLIDE-EFFLUX PROTEIN"/>
    <property type="match status" value="1"/>
</dbReference>
<accession>A0A853EJE3</accession>
<dbReference type="AlphaFoldDB" id="A0A853EJE3"/>
<evidence type="ECO:0000313" key="10">
    <source>
        <dbReference type="EMBL" id="NYS68332.1"/>
    </source>
</evidence>
<dbReference type="GO" id="GO:0005886">
    <property type="term" value="C:plasma membrane"/>
    <property type="evidence" value="ECO:0007669"/>
    <property type="project" value="UniProtKB-SubCell"/>
</dbReference>
<feature type="transmembrane region" description="Helical" evidence="8">
    <location>
        <begin position="351"/>
        <end position="373"/>
    </location>
</feature>
<keyword evidence="5 8" id="KW-1133">Transmembrane helix</keyword>
<name>A0A853EJE3_9ACTO</name>
<dbReference type="GO" id="GO:0022857">
    <property type="term" value="F:transmembrane transporter activity"/>
    <property type="evidence" value="ECO:0007669"/>
    <property type="project" value="InterPro"/>
</dbReference>
<evidence type="ECO:0000256" key="3">
    <source>
        <dbReference type="ARBA" id="ARBA00022475"/>
    </source>
</evidence>
<dbReference type="CDD" id="cd06173">
    <property type="entry name" value="MFS_MefA_like"/>
    <property type="match status" value="1"/>
</dbReference>
<keyword evidence="3" id="KW-1003">Cell membrane</keyword>
<feature type="transmembrane region" description="Helical" evidence="8">
    <location>
        <begin position="7"/>
        <end position="30"/>
    </location>
</feature>